<evidence type="ECO:0000313" key="2">
    <source>
        <dbReference type="Proteomes" id="UP000317617"/>
    </source>
</evidence>
<gene>
    <name evidence="1" type="ORF">AOR01nite_12880</name>
</gene>
<reference evidence="1 2" key="1">
    <citation type="submission" date="2019-06" db="EMBL/GenBank/DDBJ databases">
        <title>Whole genome shotgun sequence of Acetobacter orleanensis NBRC 13752.</title>
        <authorList>
            <person name="Hosoyama A."/>
            <person name="Uohara A."/>
            <person name="Ohji S."/>
            <person name="Ichikawa N."/>
        </authorList>
    </citation>
    <scope>NUCLEOTIDE SEQUENCE [LARGE SCALE GENOMIC DNA]</scope>
    <source>
        <strain evidence="1 2">NBRC 13752</strain>
    </source>
</reference>
<name>A0A4Y3TIK5_9PROT</name>
<proteinExistence type="predicted"/>
<dbReference type="RefSeq" id="WP_156475930.1">
    <property type="nucleotide sequence ID" value="NZ_BJMU01000005.1"/>
</dbReference>
<dbReference type="EMBL" id="BJMU01000005">
    <property type="protein sequence ID" value="GEB82811.1"/>
    <property type="molecule type" value="Genomic_DNA"/>
</dbReference>
<dbReference type="Proteomes" id="UP000317617">
    <property type="component" value="Unassembled WGS sequence"/>
</dbReference>
<dbReference type="STRING" id="104099.AD949_10710"/>
<organism evidence="1 2">
    <name type="scientific">Acetobacter orleanensis</name>
    <dbReference type="NCBI Taxonomy" id="104099"/>
    <lineage>
        <taxon>Bacteria</taxon>
        <taxon>Pseudomonadati</taxon>
        <taxon>Pseudomonadota</taxon>
        <taxon>Alphaproteobacteria</taxon>
        <taxon>Acetobacterales</taxon>
        <taxon>Acetobacteraceae</taxon>
        <taxon>Acetobacter</taxon>
    </lineage>
</organism>
<dbReference type="AlphaFoldDB" id="A0A4Y3TIK5"/>
<comment type="caution">
    <text evidence="1">The sequence shown here is derived from an EMBL/GenBank/DDBJ whole genome shotgun (WGS) entry which is preliminary data.</text>
</comment>
<accession>A0A4Y3TIK5</accession>
<evidence type="ECO:0000313" key="1">
    <source>
        <dbReference type="EMBL" id="GEB82811.1"/>
    </source>
</evidence>
<protein>
    <submittedName>
        <fullName evidence="1">Uncharacterized protein</fullName>
    </submittedName>
</protein>
<keyword evidence="2" id="KW-1185">Reference proteome</keyword>
<sequence>MRLNDVCTLRIHLRDRGGDVGRIEDGICNQANIVAQRVVALTAEIAGARALMAV</sequence>